<dbReference type="SMART" id="SM01264">
    <property type="entry name" value="M16C_associated"/>
    <property type="match status" value="1"/>
</dbReference>
<dbReference type="InterPro" id="IPR013578">
    <property type="entry name" value="Peptidase_M16C_assoc"/>
</dbReference>
<dbReference type="OrthoDB" id="9762027at2"/>
<dbReference type="PANTHER" id="PTHR43016">
    <property type="entry name" value="PRESEQUENCE PROTEASE"/>
    <property type="match status" value="1"/>
</dbReference>
<dbReference type="InterPro" id="IPR011249">
    <property type="entry name" value="Metalloenz_LuxS/M16"/>
</dbReference>
<dbReference type="PANTHER" id="PTHR43016:SF13">
    <property type="entry name" value="PRESEQUENCE PROTEASE, MITOCHONDRIAL"/>
    <property type="match status" value="1"/>
</dbReference>
<dbReference type="Proteomes" id="UP000323824">
    <property type="component" value="Chromosome"/>
</dbReference>
<dbReference type="Pfam" id="PF22516">
    <property type="entry name" value="PreP_C"/>
    <property type="match status" value="1"/>
</dbReference>
<keyword evidence="4" id="KW-1185">Reference proteome</keyword>
<reference evidence="3 4" key="2">
    <citation type="submission" date="2019-09" db="EMBL/GenBank/DDBJ databases">
        <title>Complete Genome Sequence and Methylome Analysis of free living Spirochaetas.</title>
        <authorList>
            <person name="Leshcheva N."/>
            <person name="Mikheeva N."/>
        </authorList>
    </citation>
    <scope>NUCLEOTIDE SEQUENCE [LARGE SCALE GENOMIC DNA]</scope>
    <source>
        <strain evidence="3 4">P</strain>
    </source>
</reference>
<dbReference type="Pfam" id="PF08367">
    <property type="entry name" value="M16C_assoc"/>
    <property type="match status" value="1"/>
</dbReference>
<reference evidence="3 4" key="1">
    <citation type="submission" date="2019-02" db="EMBL/GenBank/DDBJ databases">
        <authorList>
            <person name="Fomenkov A."/>
            <person name="Dubinina G."/>
            <person name="Grabovich M."/>
            <person name="Vincze T."/>
            <person name="Roberts R.J."/>
        </authorList>
    </citation>
    <scope>NUCLEOTIDE SEQUENCE [LARGE SCALE GENOMIC DNA]</scope>
    <source>
        <strain evidence="3 4">P</strain>
    </source>
</reference>
<keyword evidence="1" id="KW-0175">Coiled coil</keyword>
<dbReference type="AlphaFoldDB" id="A0A5C1QG35"/>
<feature type="domain" description="Peptidase M16C associated" evidence="2">
    <location>
        <begin position="466"/>
        <end position="718"/>
    </location>
</feature>
<name>A0A5C1QG35_9SPIO</name>
<dbReference type="SUPFAM" id="SSF63411">
    <property type="entry name" value="LuxS/MPP-like metallohydrolase"/>
    <property type="match status" value="4"/>
</dbReference>
<dbReference type="Pfam" id="PF05193">
    <property type="entry name" value="Peptidase_M16_C"/>
    <property type="match status" value="1"/>
</dbReference>
<accession>A0A5C1QG35</accession>
<gene>
    <name evidence="3" type="ORF">EW093_12850</name>
</gene>
<dbReference type="GO" id="GO:0046872">
    <property type="term" value="F:metal ion binding"/>
    <property type="evidence" value="ECO:0007669"/>
    <property type="project" value="InterPro"/>
</dbReference>
<protein>
    <recommendedName>
        <fullName evidence="2">Peptidase M16C associated domain-containing protein</fullName>
    </recommendedName>
</protein>
<sequence>MKNININVGNKIHGFKLINKYELEEYRSLGLEFIHEKTGMKLFHIYNDDVENTFSFSFNTPVTSSNGIPHIIEHSVLSGSKKYNLKDPFQAMMTGSVNTFLNAYTFPDKTSYPASSVLEKDFFNLMSVYGDAVFFPRLSKFTFLQEGWRLCVNDNDELYYSGVVYNEMKGVYSSHDSVVADMSVKSVFSQGPYTFDSGGDPQYIPNLTFKEFKDFHKKWYKPSNCYVYLYGNILTEKSLKFLDETFLSKFDQAKLNLNDTGVTQSCEVWDSPREFFTYTPALEGENSKGDLLLSWKLFNHENPEDGLTLELINKILLGSSASPLKKALTDSDSWDDLSSSSGSESELCNYVYTVGVRGASKNKFKEFKELVFKTLKQIVTDGIDPELLEGALRELEFRNREIQGSLGLRLMRKSIRGWLHGYSPIQTLEFEKWMSNIRNKCQKSGYLEGLIEKFFIKNNHRAEIVVEPSYKEGLRQKESLEKKLRLIKESLDQKDIDLIKRENRELEEYQNRPDSTEDINSLPRLERGDIPIEVNKIDTVKLELNGYDYYKTDLYTNGILYFGIGFNMEYLDKFFFQYLLIFSRMFTNAGFKDKKYDEVSKLVSLNFGGLGSSIETSNTLKDRKPNFYIENFYIRAKVLESSLNEATNIIINFLTKVDFHDYKRLKSIIIELRNDLKASLVPNGSSYAALRSARKFSLSSCREESWYGVSQAQFLEQLVNDIDKEGKLEEVATILDGIKGELITKQGLFFHSSGDESNNRKIEDSLKKVIDSLPEGDSFLHPIEHYDINDNIEGLVGNSQVSYTGLTVKGAFIGSRDYPAQSILCYILKTGYLWENVRMKGGAYGVFVSPSGLDGSITFGSYRDPNIKSTIDHFKRSLEWVAAGNITQEEIDLALISVVGKELKPLTPNEKSIIGVRRKIIGISDDLRQDNIKMLMGVTTQDLMDFAAAVLHHFHEGSIVVLSSKELLEETYSEFPGLEYNLVDLPQ</sequence>
<evidence type="ECO:0000313" key="4">
    <source>
        <dbReference type="Proteomes" id="UP000323824"/>
    </source>
</evidence>
<dbReference type="InterPro" id="IPR007863">
    <property type="entry name" value="Peptidase_M16_C"/>
</dbReference>
<feature type="coiled-coil region" evidence="1">
    <location>
        <begin position="470"/>
        <end position="497"/>
    </location>
</feature>
<dbReference type="EMBL" id="CP035807">
    <property type="protein sequence ID" value="QEN05564.1"/>
    <property type="molecule type" value="Genomic_DNA"/>
</dbReference>
<proteinExistence type="predicted"/>
<dbReference type="RefSeq" id="WP_149568800.1">
    <property type="nucleotide sequence ID" value="NZ_CP035807.1"/>
</dbReference>
<evidence type="ECO:0000256" key="1">
    <source>
        <dbReference type="SAM" id="Coils"/>
    </source>
</evidence>
<dbReference type="GO" id="GO:0004222">
    <property type="term" value="F:metalloendopeptidase activity"/>
    <property type="evidence" value="ECO:0007669"/>
    <property type="project" value="TreeGrafter"/>
</dbReference>
<dbReference type="Gene3D" id="3.30.830.10">
    <property type="entry name" value="Metalloenzyme, LuxS/M16 peptidase-like"/>
    <property type="match status" value="4"/>
</dbReference>
<organism evidence="3 4">
    <name type="scientific">Thiospirochaeta perfilievii</name>
    <dbReference type="NCBI Taxonomy" id="252967"/>
    <lineage>
        <taxon>Bacteria</taxon>
        <taxon>Pseudomonadati</taxon>
        <taxon>Spirochaetota</taxon>
        <taxon>Spirochaetia</taxon>
        <taxon>Spirochaetales</taxon>
        <taxon>Spirochaetaceae</taxon>
        <taxon>Thiospirochaeta</taxon>
    </lineage>
</organism>
<evidence type="ECO:0000259" key="2">
    <source>
        <dbReference type="SMART" id="SM01264"/>
    </source>
</evidence>
<evidence type="ECO:0000313" key="3">
    <source>
        <dbReference type="EMBL" id="QEN05564.1"/>
    </source>
</evidence>
<dbReference type="InterPro" id="IPR055130">
    <property type="entry name" value="PreP_C"/>
</dbReference>
<dbReference type="GO" id="GO:0016485">
    <property type="term" value="P:protein processing"/>
    <property type="evidence" value="ECO:0007669"/>
    <property type="project" value="TreeGrafter"/>
</dbReference>
<dbReference type="KEGG" id="sper:EW093_12850"/>